<keyword evidence="7" id="KW-1133">Transmembrane helix</keyword>
<dbReference type="PRINTS" id="PR00344">
    <property type="entry name" value="BCTRLSENSOR"/>
</dbReference>
<dbReference type="Gene3D" id="1.10.10.60">
    <property type="entry name" value="Homeodomain-like"/>
    <property type="match status" value="1"/>
</dbReference>
<evidence type="ECO:0000259" key="11">
    <source>
        <dbReference type="PROSITE" id="PS50110"/>
    </source>
</evidence>
<keyword evidence="3 6" id="KW-0597">Phosphoprotein</keyword>
<dbReference type="Proteomes" id="UP001201273">
    <property type="component" value="Unassembled WGS sequence"/>
</dbReference>
<protein>
    <recommendedName>
        <fullName evidence="2">histidine kinase</fullName>
        <ecNumber evidence="2">2.7.13.3</ecNumber>
    </recommendedName>
</protein>
<dbReference type="InterPro" id="IPR036890">
    <property type="entry name" value="HATPase_C_sf"/>
</dbReference>
<dbReference type="Pfam" id="PF00512">
    <property type="entry name" value="HisKA"/>
    <property type="match status" value="1"/>
</dbReference>
<dbReference type="SUPFAM" id="SSF52172">
    <property type="entry name" value="CheY-like"/>
    <property type="match status" value="1"/>
</dbReference>
<proteinExistence type="predicted"/>
<feature type="domain" description="Histidine kinase" evidence="10">
    <location>
        <begin position="822"/>
        <end position="1035"/>
    </location>
</feature>
<dbReference type="PROSITE" id="PS50110">
    <property type="entry name" value="RESPONSE_REGULATORY"/>
    <property type="match status" value="1"/>
</dbReference>
<keyword evidence="13" id="KW-1185">Reference proteome</keyword>
<dbReference type="Pfam" id="PF00072">
    <property type="entry name" value="Response_reg"/>
    <property type="match status" value="1"/>
</dbReference>
<dbReference type="InterPro" id="IPR001789">
    <property type="entry name" value="Sig_transdc_resp-reg_receiver"/>
</dbReference>
<name>A0ABS8W8R7_9GAMM</name>
<comment type="catalytic activity">
    <reaction evidence="1">
        <text>ATP + protein L-histidine = ADP + protein N-phospho-L-histidine.</text>
        <dbReference type="EC" id="2.7.13.3"/>
    </reaction>
</comment>
<dbReference type="InterPro" id="IPR015943">
    <property type="entry name" value="WD40/YVTN_repeat-like_dom_sf"/>
</dbReference>
<dbReference type="Gene3D" id="2.60.40.10">
    <property type="entry name" value="Immunoglobulins"/>
    <property type="match status" value="1"/>
</dbReference>
<evidence type="ECO:0000256" key="5">
    <source>
        <dbReference type="ARBA" id="ARBA00023163"/>
    </source>
</evidence>
<keyword evidence="7" id="KW-0472">Membrane</keyword>
<dbReference type="InterPro" id="IPR011006">
    <property type="entry name" value="CheY-like_superfamily"/>
</dbReference>
<sequence length="1322" mass="147652">MYQAKLAFIVFMLLFTKQIHSAPHYSFANVSLNQGLTQASVNAMVQDDSGFLWLATQEGANRFDGHRFESIPAGALSSQFIWRLAKGRNGHLWILTPNGLDIYDPTTQSVVRSFTPEQLTGTHAGYLIRSILIDGEHAYLAGRGGVYMVSERGDVTNISAESNLSKLTLDVHSLAKDGLNTLWAATNKGLYFSPAQSNDFELFTGEAINAELDATCLTATNQVVWVCSADGLYEINSQTHEVRYFSNQALALTDPVQILFEDSAGLIWLGSKAGLYQADFVKQRAYPISLGQGFSEVFVSAIFEDKVGNLWIGSQLHGAFKLSNTARYFNLIDKSDGLLDSSVMALNKDKYNQLQSFTANGAYNLVSDDGKLIDKKILTKMNGNKLGVIVHSLPFNGKTWLAGDFGVATFSPQSSQLEPYSFDHFDQMNRGRFVSELMVFNDALWALSFESGLLKYDQVTDRFSPFKPDDWPSHQPFLAKVTSAAQNQAKVWLTTVDNQLIEMDKKSFQLTELTANGALVFDGVYDHLVDQSSHALWLASRSGVIRFDLNTKQFQSIKEPSGFDQGRAAYSVFEDAKGDIWSNAGSTLLHIDPNSLQVRRFSLANGMAIQEFNAKASLALADGRFYMGGINGLLKIDPALVDLEQQASAAQVTHIEIKQATTMRSDESSWVTVPFRYEQRLNLVQDSAIRLHFADFSFNPDTRFRYKMQGIDNSWNYTEPGQHSVTYHQLPPGRHTFFIESENANGEWLGQQKLKLAVPAYFYQTLWFTLLLGLLLVMVGVLIARSRARFLQRQNHKLEGKVQERTHEIKAMLDQRVRLFANVSHEFRTPLTLILSPLTSALSDKASSAITPTQWAVIERNARRLLLMTDKLLKLTQTGLREPSAVTPFDPVIKHIKLQYQDLAQHQQVDICLSGQAGYCVAASADELQLIIQNVISNGIKYNRPGGHVNVKWHGDNGQLIITVEDDGYGIDEADLDHIFEPFYREQQRRHPDVTGTGLGLALVKETLIAIGGDITAESTSDQGSVFLIRLPLARAKEIVEPCFDFQPLTEPLRPVTRSQTNAMNTATDIDDILLIVEDNIELSDYLVSVFCDHYQCLVASDGQQALAIATDAIPNVILCDWQIPSLTGLEVCDAIRDNDKTCHIPFLLVTAKVDDDSRRMALVHQVTDFITKPFDIDELKLKVDNLNVLTHGFSADKSEPAGPIGISHGLKGKDQEFINKLEHIFKQHFHDSDFSVVQCAEQMFMSSKQLQRKIKGLLGVTPSEMLREYRLLQSNEILRSGIAISEVALMCGFSSQSYFTTLYKARFGVTPKKYQDQVERV</sequence>
<dbReference type="InterPro" id="IPR004358">
    <property type="entry name" value="Sig_transdc_His_kin-like_C"/>
</dbReference>
<evidence type="ECO:0000313" key="12">
    <source>
        <dbReference type="EMBL" id="MCE2594898.1"/>
    </source>
</evidence>
<dbReference type="PROSITE" id="PS01124">
    <property type="entry name" value="HTH_ARAC_FAMILY_2"/>
    <property type="match status" value="1"/>
</dbReference>
<reference evidence="12 13" key="1">
    <citation type="journal article" date="2022" name="Environ. Microbiol. Rep.">
        <title>Eco-phylogenetic analyses reveal divergent evolution of vitamin B12 metabolism in the marine bacterial family 'Psychromonadaceae'.</title>
        <authorList>
            <person name="Jin X."/>
            <person name="Yang Y."/>
            <person name="Cao H."/>
            <person name="Gao B."/>
            <person name="Zhao Z."/>
        </authorList>
    </citation>
    <scope>NUCLEOTIDE SEQUENCE [LARGE SCALE GENOMIC DNA]</scope>
    <source>
        <strain evidence="12 13">MKS20</strain>
    </source>
</reference>
<dbReference type="SMART" id="SM00388">
    <property type="entry name" value="HisKA"/>
    <property type="match status" value="1"/>
</dbReference>
<feature type="signal peptide" evidence="8">
    <location>
        <begin position="1"/>
        <end position="21"/>
    </location>
</feature>
<comment type="caution">
    <text evidence="12">The sequence shown here is derived from an EMBL/GenBank/DDBJ whole genome shotgun (WGS) entry which is preliminary data.</text>
</comment>
<dbReference type="InterPro" id="IPR005467">
    <property type="entry name" value="His_kinase_dom"/>
</dbReference>
<dbReference type="CDD" id="cd00075">
    <property type="entry name" value="HATPase"/>
    <property type="match status" value="1"/>
</dbReference>
<dbReference type="EMBL" id="JAIMJA010000007">
    <property type="protein sequence ID" value="MCE2594898.1"/>
    <property type="molecule type" value="Genomic_DNA"/>
</dbReference>
<evidence type="ECO:0000256" key="8">
    <source>
        <dbReference type="SAM" id="SignalP"/>
    </source>
</evidence>
<evidence type="ECO:0000313" key="13">
    <source>
        <dbReference type="Proteomes" id="UP001201273"/>
    </source>
</evidence>
<evidence type="ECO:0000256" key="3">
    <source>
        <dbReference type="ARBA" id="ARBA00022553"/>
    </source>
</evidence>
<feature type="modified residue" description="4-aspartylphosphate" evidence="6">
    <location>
        <position position="1121"/>
    </location>
</feature>
<dbReference type="SUPFAM" id="SSF46689">
    <property type="entry name" value="Homeodomain-like"/>
    <property type="match status" value="1"/>
</dbReference>
<evidence type="ECO:0000256" key="4">
    <source>
        <dbReference type="ARBA" id="ARBA00023015"/>
    </source>
</evidence>
<dbReference type="Gene3D" id="3.40.50.2300">
    <property type="match status" value="1"/>
</dbReference>
<dbReference type="SMART" id="SM00387">
    <property type="entry name" value="HATPase_c"/>
    <property type="match status" value="1"/>
</dbReference>
<keyword evidence="8" id="KW-0732">Signal</keyword>
<dbReference type="SMART" id="SM00448">
    <property type="entry name" value="REC"/>
    <property type="match status" value="1"/>
</dbReference>
<gene>
    <name evidence="12" type="ORF">K6Y31_08730</name>
</gene>
<evidence type="ECO:0000259" key="9">
    <source>
        <dbReference type="PROSITE" id="PS01124"/>
    </source>
</evidence>
<feature type="chain" id="PRO_5046978014" description="histidine kinase" evidence="8">
    <location>
        <begin position="22"/>
        <end position="1322"/>
    </location>
</feature>
<organism evidence="12 13">
    <name type="scientific">Motilimonas cestriensis</name>
    <dbReference type="NCBI Taxonomy" id="2742685"/>
    <lineage>
        <taxon>Bacteria</taxon>
        <taxon>Pseudomonadati</taxon>
        <taxon>Pseudomonadota</taxon>
        <taxon>Gammaproteobacteria</taxon>
        <taxon>Alteromonadales</taxon>
        <taxon>Alteromonadales genera incertae sedis</taxon>
        <taxon>Motilimonas</taxon>
    </lineage>
</organism>
<feature type="domain" description="HTH araC/xylS-type" evidence="9">
    <location>
        <begin position="1220"/>
        <end position="1318"/>
    </location>
</feature>
<dbReference type="PROSITE" id="PS50109">
    <property type="entry name" value="HIS_KIN"/>
    <property type="match status" value="1"/>
</dbReference>
<dbReference type="InterPro" id="IPR018060">
    <property type="entry name" value="HTH_AraC"/>
</dbReference>
<dbReference type="Pfam" id="PF12833">
    <property type="entry name" value="HTH_18"/>
    <property type="match status" value="1"/>
</dbReference>
<evidence type="ECO:0000256" key="1">
    <source>
        <dbReference type="ARBA" id="ARBA00000085"/>
    </source>
</evidence>
<dbReference type="Pfam" id="PF02518">
    <property type="entry name" value="HATPase_c"/>
    <property type="match status" value="1"/>
</dbReference>
<evidence type="ECO:0000256" key="2">
    <source>
        <dbReference type="ARBA" id="ARBA00012438"/>
    </source>
</evidence>
<dbReference type="Gene3D" id="3.30.565.10">
    <property type="entry name" value="Histidine kinase-like ATPase, C-terminal domain"/>
    <property type="match status" value="1"/>
</dbReference>
<dbReference type="Gene3D" id="1.10.287.130">
    <property type="match status" value="1"/>
</dbReference>
<dbReference type="Pfam" id="PF07494">
    <property type="entry name" value="Reg_prop"/>
    <property type="match status" value="1"/>
</dbReference>
<feature type="transmembrane region" description="Helical" evidence="7">
    <location>
        <begin position="761"/>
        <end position="784"/>
    </location>
</feature>
<dbReference type="SUPFAM" id="SSF47384">
    <property type="entry name" value="Homodimeric domain of signal transducing histidine kinase"/>
    <property type="match status" value="1"/>
</dbReference>
<dbReference type="CDD" id="cd00156">
    <property type="entry name" value="REC"/>
    <property type="match status" value="1"/>
</dbReference>
<dbReference type="Gene3D" id="2.130.10.10">
    <property type="entry name" value="YVTN repeat-like/Quinoprotein amine dehydrogenase"/>
    <property type="match status" value="3"/>
</dbReference>
<dbReference type="InterPro" id="IPR003594">
    <property type="entry name" value="HATPase_dom"/>
</dbReference>
<dbReference type="Pfam" id="PF07495">
    <property type="entry name" value="Y_Y_Y"/>
    <property type="match status" value="1"/>
</dbReference>
<evidence type="ECO:0000256" key="6">
    <source>
        <dbReference type="PROSITE-ProRule" id="PRU00169"/>
    </source>
</evidence>
<keyword evidence="7" id="KW-0812">Transmembrane</keyword>
<dbReference type="SUPFAM" id="SSF63829">
    <property type="entry name" value="Calcium-dependent phosphotriesterase"/>
    <property type="match status" value="2"/>
</dbReference>
<dbReference type="InterPro" id="IPR036097">
    <property type="entry name" value="HisK_dim/P_sf"/>
</dbReference>
<evidence type="ECO:0000259" key="10">
    <source>
        <dbReference type="PROSITE" id="PS50109"/>
    </source>
</evidence>
<dbReference type="RefSeq" id="WP_233052408.1">
    <property type="nucleotide sequence ID" value="NZ_JAIMJA010000007.1"/>
</dbReference>
<dbReference type="InterPro" id="IPR003661">
    <property type="entry name" value="HisK_dim/P_dom"/>
</dbReference>
<keyword evidence="5" id="KW-0804">Transcription</keyword>
<evidence type="ECO:0000256" key="7">
    <source>
        <dbReference type="SAM" id="Phobius"/>
    </source>
</evidence>
<feature type="domain" description="Response regulatory" evidence="11">
    <location>
        <begin position="1073"/>
        <end position="1188"/>
    </location>
</feature>
<dbReference type="InterPro" id="IPR011123">
    <property type="entry name" value="Y_Y_Y"/>
</dbReference>
<dbReference type="InterPro" id="IPR011110">
    <property type="entry name" value="Reg_prop"/>
</dbReference>
<dbReference type="SMART" id="SM00342">
    <property type="entry name" value="HTH_ARAC"/>
    <property type="match status" value="1"/>
</dbReference>
<dbReference type="CDD" id="cd00082">
    <property type="entry name" value="HisKA"/>
    <property type="match status" value="1"/>
</dbReference>
<dbReference type="PANTHER" id="PTHR43547">
    <property type="entry name" value="TWO-COMPONENT HISTIDINE KINASE"/>
    <property type="match status" value="1"/>
</dbReference>
<dbReference type="InterPro" id="IPR009057">
    <property type="entry name" value="Homeodomain-like_sf"/>
</dbReference>
<keyword evidence="4" id="KW-0805">Transcription regulation</keyword>
<dbReference type="EC" id="2.7.13.3" evidence="2"/>
<dbReference type="PANTHER" id="PTHR43547:SF2">
    <property type="entry name" value="HYBRID SIGNAL TRANSDUCTION HISTIDINE KINASE C"/>
    <property type="match status" value="1"/>
</dbReference>
<dbReference type="SUPFAM" id="SSF55874">
    <property type="entry name" value="ATPase domain of HSP90 chaperone/DNA topoisomerase II/histidine kinase"/>
    <property type="match status" value="1"/>
</dbReference>
<dbReference type="InterPro" id="IPR013783">
    <property type="entry name" value="Ig-like_fold"/>
</dbReference>
<accession>A0ABS8W8R7</accession>